<name>A0A3B5Z1A6_WHEAT</name>
<dbReference type="Gramene" id="TraesROB_scaffold_051002_01G000100.1">
    <property type="protein sequence ID" value="TraesROB_scaffold_051002_01G000100.1"/>
    <property type="gene ID" value="TraesROB_scaffold_051002_01G000100"/>
</dbReference>
<sequence length="1167" mass="130101">MSDPEKAPCSLAYPPEWDAMTADEQMMWFLAQLSAQLDSIRSEFASAHGGDPAGATSRVYPPASPATATATSTDAAVLSHTDRATMTASPTIDKEVHDKCPESSLDNNRCLPDTSMDEHTWVAVIPEVVTELTVLPGVPSSTTEAQVVLSLMESSDTSWRPMTCSTECLKQDNGTGAFPPLVMTVPLLPAASPAPVMDSAHRTIDGDSILRVPLAKEDVLLLTQAPCMVSAVTSLQLLVNHDLDDSLPTKCSQVCLSDTPMSSLRMMVSSCIRHETLVLRPTPWPSLLKDSTEGYKVRPVPWPSFKFHLDASYQEEPCSSIRRQPHDILWFSSGLVLRLFRDVVFPQVCCCEMISMEESCSCLSSAQLPSWRPPDHATFDAKQSSSGGHSQIVFYPCCRVQSHEVAEWCAHLYASTEFYLEMFACCCLILPRDIPILNHPIMQVMGNLHLSDVEGQSAICFVQFSCQLHAQNAEQKFRLSPKNVQPKLQYFACDCRAVRVLSELLKTELSDKFWNLSEHRILDHATVGSVPMSDKLQRNIQLISLSVHRKNLSQEEFNGSVHFTRGCNSDHHGDCFHDVILSICNTYIPESSFAKFQALKKRDCEHLISTGACNIFMDKGCLKCRMVHKESDSTMLQTPRIQCVQPRCYFEVGSTQTNLKLKVVDAAVIYMCEHRNNWDWELLIHFKRPPDPTSIWECITDRRFPQDQILLMIFHSWPPTHFTYLMGVCCCGSWPVAQETSCLGTFPTHAGCLIYMDFINMALSGSEVIHGMQFNYKGLLSYSFCVLQPQEGTEYLVHGNISSEFYFRKFALVRKLDSSGLTSSVEELKYDTSVWRREDCKCVTLILLSNEEAPTSSVTQLVHSRFNGFASSCLVISPVHGFNYLMASAPTVNWVVEFGAFLFSKLPHTSFCLPSVQPKHPWSSPVAAMFTQQLLFPMTTTTGFVTLLKIYARLCEVKIAHLLGSKLATARHLEQSWDPGPGDKTLSVQISHPWGDNTRCRILFHNGQHVVNAMQFNSGCHKEHFQGRNSPSFVPSPHLQTSTILMVHIISKGPPAMSGKLSSTGYNQDHFQEGGGVIMVVAVFTQRLVGHEHYLGFYDDSDLVQEHRVHWDPGGWRWSAWGQAAFQEGGDVRSLHGPAPSTSTWARPGRAPRRAIQTTSTSIGGAD</sequence>
<reference evidence="2" key="2">
    <citation type="submission" date="2018-10" db="UniProtKB">
        <authorList>
            <consortium name="EnsemblPlants"/>
        </authorList>
    </citation>
    <scope>IDENTIFICATION</scope>
</reference>
<feature type="compositionally biased region" description="Low complexity" evidence="1">
    <location>
        <begin position="65"/>
        <end position="74"/>
    </location>
</feature>
<dbReference type="Gramene" id="TraesCS1B03G0925000.1">
    <property type="protein sequence ID" value="TraesCS1B03G0925000.1.CDS1"/>
    <property type="gene ID" value="TraesCS1B03G0925000"/>
</dbReference>
<dbReference type="Proteomes" id="UP000019116">
    <property type="component" value="Chromosome 1B"/>
</dbReference>
<evidence type="ECO:0000256" key="1">
    <source>
        <dbReference type="SAM" id="MobiDB-lite"/>
    </source>
</evidence>
<feature type="region of interest" description="Disordered" evidence="1">
    <location>
        <begin position="46"/>
        <end position="74"/>
    </location>
</feature>
<feature type="region of interest" description="Disordered" evidence="1">
    <location>
        <begin position="1136"/>
        <end position="1167"/>
    </location>
</feature>
<reference evidence="2" key="1">
    <citation type="submission" date="2018-08" db="EMBL/GenBank/DDBJ databases">
        <authorList>
            <person name="Rossello M."/>
        </authorList>
    </citation>
    <scope>NUCLEOTIDE SEQUENCE [LARGE SCALE GENOMIC DNA]</scope>
    <source>
        <strain evidence="2">cv. Chinese Spring</strain>
    </source>
</reference>
<proteinExistence type="predicted"/>
<evidence type="ECO:0000313" key="3">
    <source>
        <dbReference type="Proteomes" id="UP000019116"/>
    </source>
</evidence>
<evidence type="ECO:0000313" key="2">
    <source>
        <dbReference type="EnsemblPlants" id="TraesCS1B02G337300.1.cds1"/>
    </source>
</evidence>
<dbReference type="EnsemblPlants" id="TraesCS1B02G337300.1">
    <property type="protein sequence ID" value="TraesCS1B02G337300.1.cds1"/>
    <property type="gene ID" value="TraesCS1B02G337300"/>
</dbReference>
<accession>A0A3B5Z1A6</accession>
<feature type="compositionally biased region" description="Polar residues" evidence="1">
    <location>
        <begin position="1156"/>
        <end position="1167"/>
    </location>
</feature>
<dbReference type="AlphaFoldDB" id="A0A3B5Z1A6"/>
<dbReference type="Gramene" id="TraesCS1B02G337300.1">
    <property type="protein sequence ID" value="TraesCS1B02G337300.1.cds1"/>
    <property type="gene ID" value="TraesCS1B02G337300"/>
</dbReference>
<keyword evidence="3" id="KW-1185">Reference proteome</keyword>
<organism evidence="2">
    <name type="scientific">Triticum aestivum</name>
    <name type="common">Wheat</name>
    <dbReference type="NCBI Taxonomy" id="4565"/>
    <lineage>
        <taxon>Eukaryota</taxon>
        <taxon>Viridiplantae</taxon>
        <taxon>Streptophyta</taxon>
        <taxon>Embryophyta</taxon>
        <taxon>Tracheophyta</taxon>
        <taxon>Spermatophyta</taxon>
        <taxon>Magnoliopsida</taxon>
        <taxon>Liliopsida</taxon>
        <taxon>Poales</taxon>
        <taxon>Poaceae</taxon>
        <taxon>BOP clade</taxon>
        <taxon>Pooideae</taxon>
        <taxon>Triticodae</taxon>
        <taxon>Triticeae</taxon>
        <taxon>Triticinae</taxon>
        <taxon>Triticum</taxon>
    </lineage>
</organism>
<dbReference type="Gramene" id="TraesCLE_scaffold_074247_01G000100.1">
    <property type="protein sequence ID" value="TraesCLE_scaffold_074247_01G000100.1"/>
    <property type="gene ID" value="TraesCLE_scaffold_074247_01G000100"/>
</dbReference>
<protein>
    <submittedName>
        <fullName evidence="2">Uncharacterized protein</fullName>
    </submittedName>
</protein>
<dbReference type="Gramene" id="TraesJUL1B03G00349110.1">
    <property type="protein sequence ID" value="TraesJUL1B03G00349110.1.CDS1"/>
    <property type="gene ID" value="TraesJUL1B03G00349110"/>
</dbReference>